<proteinExistence type="predicted"/>
<reference evidence="2 3" key="1">
    <citation type="submission" date="2016-04" db="EMBL/GenBank/DDBJ databases">
        <title>A degradative enzymes factory behind the ericoid mycorrhizal symbiosis.</title>
        <authorList>
            <consortium name="DOE Joint Genome Institute"/>
            <person name="Martino E."/>
            <person name="Morin E."/>
            <person name="Grelet G."/>
            <person name="Kuo A."/>
            <person name="Kohler A."/>
            <person name="Daghino S."/>
            <person name="Barry K."/>
            <person name="Choi C."/>
            <person name="Cichocki N."/>
            <person name="Clum A."/>
            <person name="Copeland A."/>
            <person name="Hainaut M."/>
            <person name="Haridas S."/>
            <person name="Labutti K."/>
            <person name="Lindquist E."/>
            <person name="Lipzen A."/>
            <person name="Khouja H.-R."/>
            <person name="Murat C."/>
            <person name="Ohm R."/>
            <person name="Olson A."/>
            <person name="Spatafora J."/>
            <person name="Veneault-Fourrey C."/>
            <person name="Henrissat B."/>
            <person name="Grigoriev I."/>
            <person name="Martin F."/>
            <person name="Perotto S."/>
        </authorList>
    </citation>
    <scope>NUCLEOTIDE SEQUENCE [LARGE SCALE GENOMIC DNA]</scope>
    <source>
        <strain evidence="2 3">E</strain>
    </source>
</reference>
<accession>A0A2J6TMU8</accession>
<gene>
    <name evidence="2" type="ORF">K444DRAFT_306099</name>
</gene>
<feature type="region of interest" description="Disordered" evidence="1">
    <location>
        <begin position="247"/>
        <end position="383"/>
    </location>
</feature>
<evidence type="ECO:0000313" key="2">
    <source>
        <dbReference type="EMBL" id="PMD64354.1"/>
    </source>
</evidence>
<name>A0A2J6TMU8_9HELO</name>
<feature type="compositionally biased region" description="Basic residues" evidence="1">
    <location>
        <begin position="346"/>
        <end position="355"/>
    </location>
</feature>
<evidence type="ECO:0000256" key="1">
    <source>
        <dbReference type="SAM" id="MobiDB-lite"/>
    </source>
</evidence>
<dbReference type="Proteomes" id="UP000235371">
    <property type="component" value="Unassembled WGS sequence"/>
</dbReference>
<dbReference type="STRING" id="1095630.A0A2J6TMU8"/>
<dbReference type="InParanoid" id="A0A2J6TMU8"/>
<keyword evidence="3" id="KW-1185">Reference proteome</keyword>
<dbReference type="GeneID" id="36579851"/>
<evidence type="ECO:0008006" key="4">
    <source>
        <dbReference type="Google" id="ProtNLM"/>
    </source>
</evidence>
<organism evidence="2 3">
    <name type="scientific">Hyaloscypha bicolor E</name>
    <dbReference type="NCBI Taxonomy" id="1095630"/>
    <lineage>
        <taxon>Eukaryota</taxon>
        <taxon>Fungi</taxon>
        <taxon>Dikarya</taxon>
        <taxon>Ascomycota</taxon>
        <taxon>Pezizomycotina</taxon>
        <taxon>Leotiomycetes</taxon>
        <taxon>Helotiales</taxon>
        <taxon>Hyaloscyphaceae</taxon>
        <taxon>Hyaloscypha</taxon>
        <taxon>Hyaloscypha bicolor</taxon>
    </lineage>
</organism>
<dbReference type="RefSeq" id="XP_024741258.1">
    <property type="nucleotide sequence ID" value="XM_024871769.1"/>
</dbReference>
<evidence type="ECO:0000313" key="3">
    <source>
        <dbReference type="Proteomes" id="UP000235371"/>
    </source>
</evidence>
<feature type="compositionally biased region" description="Basic and acidic residues" evidence="1">
    <location>
        <begin position="356"/>
        <end position="374"/>
    </location>
</feature>
<dbReference type="AlphaFoldDB" id="A0A2J6TMU8"/>
<protein>
    <recommendedName>
        <fullName evidence="4">Fungal N-terminal domain-containing protein</fullName>
    </recommendedName>
</protein>
<dbReference type="EMBL" id="KZ613767">
    <property type="protein sequence ID" value="PMD64354.1"/>
    <property type="molecule type" value="Genomic_DNA"/>
</dbReference>
<dbReference type="OrthoDB" id="4849252at2759"/>
<feature type="compositionally biased region" description="Low complexity" evidence="1">
    <location>
        <begin position="313"/>
        <end position="332"/>
    </location>
</feature>
<sequence length="548" mass="61998">MADFLRVIGNIGTAADTAYTIQKDIRRLARDLGYAQEDIREFATDIKDFSLVINAANLTLYEYAKKSPAETIVLQSIHKSKLFARILAASNRVIDHIDKIWPRLESLESRIPFGERLKWATRRPQVEALRPKMESVKSSLQLTINVVLLESVLNQGESRENKRLVKRLKRQIVHQKERIAELTEQLRYVHEKEPENDDEDFFDLQVGVKEVVDLGENMVDQGRVLDLDHSPASSFASRAVAHAHLASSLIPKSHARPNSPPPALRPARTSIRPQPVERTASRTPPHRPAPERPETGERPGAPVAGQDEGSPVSISESSTTATSSHTSSLATTVESRELRVQPLNLTHKRRRIPRKHEKEDSSPREVEAVRHDLSEQPSPVELEGASTISKVDEDFISVGPKSYLLQLNSTRPMIPTQGYVNIDHHSISITALLDKTLDHNLISLARVQSLGLEMEPPDDEDPVYFHFENGEKRKSCGQVVILWSKGVQYRKPFRVRCLVYEHDIRSLMFGKPFLERKRYYWGGDDGVEVEERGIFHGEGKVQGKNRKL</sequence>
<feature type="compositionally biased region" description="Basic and acidic residues" evidence="1">
    <location>
        <begin position="288"/>
        <end position="297"/>
    </location>
</feature>